<dbReference type="InterPro" id="IPR008928">
    <property type="entry name" value="6-hairpin_glycosidase_sf"/>
</dbReference>
<dbReference type="Pfam" id="PF07470">
    <property type="entry name" value="Glyco_hydro_88"/>
    <property type="match status" value="1"/>
</dbReference>
<dbReference type="GO" id="GO:0016787">
    <property type="term" value="F:hydrolase activity"/>
    <property type="evidence" value="ECO:0007669"/>
    <property type="project" value="UniProtKB-KW"/>
</dbReference>
<accession>A0ABW4X3R6</accession>
<protein>
    <submittedName>
        <fullName evidence="3">Glycoside hydrolase family 88 protein</fullName>
    </submittedName>
</protein>
<dbReference type="InterPro" id="IPR052369">
    <property type="entry name" value="UG_Glycosaminoglycan_Hydrolase"/>
</dbReference>
<evidence type="ECO:0000256" key="1">
    <source>
        <dbReference type="ARBA" id="ARBA00022801"/>
    </source>
</evidence>
<dbReference type="PANTHER" id="PTHR36845:SF1">
    <property type="entry name" value="HYDROLASE, PUTATIVE (AFU_ORTHOLOGUE AFUA_7G05090)-RELATED"/>
    <property type="match status" value="1"/>
</dbReference>
<keyword evidence="1 3" id="KW-0378">Hydrolase</keyword>
<organism evidence="3 4">
    <name type="scientific">Pontibacter silvestris</name>
    <dbReference type="NCBI Taxonomy" id="2305183"/>
    <lineage>
        <taxon>Bacteria</taxon>
        <taxon>Pseudomonadati</taxon>
        <taxon>Bacteroidota</taxon>
        <taxon>Cytophagia</taxon>
        <taxon>Cytophagales</taxon>
        <taxon>Hymenobacteraceae</taxon>
        <taxon>Pontibacter</taxon>
    </lineage>
</organism>
<reference evidence="4" key="1">
    <citation type="journal article" date="2019" name="Int. J. Syst. Evol. Microbiol.">
        <title>The Global Catalogue of Microorganisms (GCM) 10K type strain sequencing project: providing services to taxonomists for standard genome sequencing and annotation.</title>
        <authorList>
            <consortium name="The Broad Institute Genomics Platform"/>
            <consortium name="The Broad Institute Genome Sequencing Center for Infectious Disease"/>
            <person name="Wu L."/>
            <person name="Ma J."/>
        </authorList>
    </citation>
    <scope>NUCLEOTIDE SEQUENCE [LARGE SCALE GENOMIC DNA]</scope>
    <source>
        <strain evidence="4">JCM 16545</strain>
    </source>
</reference>
<comment type="caution">
    <text evidence="3">The sequence shown here is derived from an EMBL/GenBank/DDBJ whole genome shotgun (WGS) entry which is preliminary data.</text>
</comment>
<evidence type="ECO:0000313" key="3">
    <source>
        <dbReference type="EMBL" id="MFD2069163.1"/>
    </source>
</evidence>
<evidence type="ECO:0000256" key="2">
    <source>
        <dbReference type="ARBA" id="ARBA00038358"/>
    </source>
</evidence>
<dbReference type="PANTHER" id="PTHR36845">
    <property type="entry name" value="HYDROLASE, PUTATIVE (AFU_ORTHOLOGUE AFUA_7G05090)-RELATED"/>
    <property type="match status" value="1"/>
</dbReference>
<proteinExistence type="inferred from homology"/>
<dbReference type="Proteomes" id="UP001597369">
    <property type="component" value="Unassembled WGS sequence"/>
</dbReference>
<name>A0ABW4X3R6_9BACT</name>
<dbReference type="RefSeq" id="WP_229957323.1">
    <property type="nucleotide sequence ID" value="NZ_JAJJWI010000001.1"/>
</dbReference>
<sequence length="406" mass="45677">MKITKSIAITLGLAGILAFKQDKEVPVKAALQAAQVHLANMAAANTDVTQYPRSTKKDGSIATTSSRDWTSGFYPGSLWYIYDYTKDKQWETLARQWTAGLEQEQFNRATHDLGFMLFCSFGNGYRLTKDPKYKDIIIQGSKSLISRYNAKVGSIRSWDHHTDKWQFPVIIDNMMNLEMLFWATKATGDSVYYNIAKTHALTTLKNHFRKDNSSYHVVDYDTITGQPRLKQTHQGYADESAWARGQAWGLYGYTVAYRETKDKRFLAQAQKIADFFINHKSLPTDKIPYWDFNAPDIPNAPRDASAAAIAASGMLELSQYTGRSGEAYKKIATQILRSLASSAYLAKANTNNNFVLLHSTGHLPGNSEIDVPLNYADYYFIEGLIRFERLNKGLAIVSTGGFLTVN</sequence>
<dbReference type="InterPro" id="IPR010905">
    <property type="entry name" value="Glyco_hydro_88"/>
</dbReference>
<dbReference type="Gene3D" id="1.50.10.10">
    <property type="match status" value="1"/>
</dbReference>
<gene>
    <name evidence="3" type="ORF">ACFSKU_19930</name>
</gene>
<keyword evidence="4" id="KW-1185">Reference proteome</keyword>
<dbReference type="EMBL" id="JBHUHV010000058">
    <property type="protein sequence ID" value="MFD2069163.1"/>
    <property type="molecule type" value="Genomic_DNA"/>
</dbReference>
<evidence type="ECO:0000313" key="4">
    <source>
        <dbReference type="Proteomes" id="UP001597369"/>
    </source>
</evidence>
<comment type="similarity">
    <text evidence="2">Belongs to the glycosyl hydrolase 88 family.</text>
</comment>
<dbReference type="SUPFAM" id="SSF48208">
    <property type="entry name" value="Six-hairpin glycosidases"/>
    <property type="match status" value="1"/>
</dbReference>
<dbReference type="InterPro" id="IPR012341">
    <property type="entry name" value="6hp_glycosidase-like_sf"/>
</dbReference>